<evidence type="ECO:0000256" key="8">
    <source>
        <dbReference type="SAM" id="MobiDB-lite"/>
    </source>
</evidence>
<accession>A0ABS2MR11</accession>
<evidence type="ECO:0000256" key="7">
    <source>
        <dbReference type="HAMAP-Rule" id="MF_01337"/>
    </source>
</evidence>
<comment type="similarity">
    <text evidence="1 7">Belongs to the universal ribosomal protein uL18 family.</text>
</comment>
<keyword evidence="3 7" id="KW-0694">RNA-binding</keyword>
<dbReference type="EMBL" id="JAFBDT010000008">
    <property type="protein sequence ID" value="MBM7561811.1"/>
    <property type="molecule type" value="Genomic_DNA"/>
</dbReference>
<dbReference type="PANTHER" id="PTHR12899">
    <property type="entry name" value="39S RIBOSOMAL PROTEIN L18, MITOCHONDRIAL"/>
    <property type="match status" value="1"/>
</dbReference>
<evidence type="ECO:0000256" key="5">
    <source>
        <dbReference type="ARBA" id="ARBA00023274"/>
    </source>
</evidence>
<dbReference type="RefSeq" id="WP_204663676.1">
    <property type="nucleotide sequence ID" value="NZ_JAFBDT010000008.1"/>
</dbReference>
<proteinExistence type="inferred from homology"/>
<organism evidence="9 10">
    <name type="scientific">Fusibacter tunisiensis</name>
    <dbReference type="NCBI Taxonomy" id="1008308"/>
    <lineage>
        <taxon>Bacteria</taxon>
        <taxon>Bacillati</taxon>
        <taxon>Bacillota</taxon>
        <taxon>Clostridia</taxon>
        <taxon>Eubacteriales</taxon>
        <taxon>Eubacteriales Family XII. Incertae Sedis</taxon>
        <taxon>Fusibacter</taxon>
    </lineage>
</organism>
<dbReference type="HAMAP" id="MF_01337_B">
    <property type="entry name" value="Ribosomal_uL18_B"/>
    <property type="match status" value="1"/>
</dbReference>
<name>A0ABS2MR11_9FIRM</name>
<feature type="region of interest" description="Disordered" evidence="8">
    <location>
        <begin position="1"/>
        <end position="28"/>
    </location>
</feature>
<keyword evidence="5 7" id="KW-0687">Ribonucleoprotein</keyword>
<dbReference type="CDD" id="cd00432">
    <property type="entry name" value="Ribosomal_L18_L5e"/>
    <property type="match status" value="1"/>
</dbReference>
<feature type="compositionally biased region" description="Basic and acidic residues" evidence="8">
    <location>
        <begin position="1"/>
        <end position="10"/>
    </location>
</feature>
<gene>
    <name evidence="7" type="primary">rplR</name>
    <name evidence="9" type="ORF">JOC49_001352</name>
</gene>
<dbReference type="InterPro" id="IPR004389">
    <property type="entry name" value="Ribosomal_uL18_bac-type"/>
</dbReference>
<dbReference type="SUPFAM" id="SSF53137">
    <property type="entry name" value="Translational machinery components"/>
    <property type="match status" value="1"/>
</dbReference>
<comment type="caution">
    <text evidence="9">The sequence shown here is derived from an EMBL/GenBank/DDBJ whole genome shotgun (WGS) entry which is preliminary data.</text>
</comment>
<evidence type="ECO:0000256" key="4">
    <source>
        <dbReference type="ARBA" id="ARBA00022980"/>
    </source>
</evidence>
<dbReference type="Proteomes" id="UP000767854">
    <property type="component" value="Unassembled WGS sequence"/>
</dbReference>
<evidence type="ECO:0000256" key="3">
    <source>
        <dbReference type="ARBA" id="ARBA00022884"/>
    </source>
</evidence>
<protein>
    <recommendedName>
        <fullName evidence="6 7">Large ribosomal subunit protein uL18</fullName>
    </recommendedName>
</protein>
<feature type="compositionally biased region" description="Basic residues" evidence="8">
    <location>
        <begin position="11"/>
        <end position="21"/>
    </location>
</feature>
<evidence type="ECO:0000256" key="1">
    <source>
        <dbReference type="ARBA" id="ARBA00007116"/>
    </source>
</evidence>
<keyword evidence="4 7" id="KW-0689">Ribosomal protein</keyword>
<evidence type="ECO:0000256" key="2">
    <source>
        <dbReference type="ARBA" id="ARBA00022730"/>
    </source>
</evidence>
<keyword evidence="10" id="KW-1185">Reference proteome</keyword>
<keyword evidence="2 7" id="KW-0699">rRNA-binding</keyword>
<evidence type="ECO:0000313" key="10">
    <source>
        <dbReference type="Proteomes" id="UP000767854"/>
    </source>
</evidence>
<reference evidence="9 10" key="1">
    <citation type="submission" date="2021-01" db="EMBL/GenBank/DDBJ databases">
        <title>Genomic Encyclopedia of Type Strains, Phase IV (KMG-IV): sequencing the most valuable type-strain genomes for metagenomic binning, comparative biology and taxonomic classification.</title>
        <authorList>
            <person name="Goeker M."/>
        </authorList>
    </citation>
    <scope>NUCLEOTIDE SEQUENCE [LARGE SCALE GENOMIC DNA]</scope>
    <source>
        <strain evidence="9 10">DSM 24436</strain>
    </source>
</reference>
<dbReference type="InterPro" id="IPR057268">
    <property type="entry name" value="Ribosomal_L18"/>
</dbReference>
<dbReference type="PANTHER" id="PTHR12899:SF3">
    <property type="entry name" value="LARGE RIBOSOMAL SUBUNIT PROTEIN UL18M"/>
    <property type="match status" value="1"/>
</dbReference>
<sequence>MASKSRNENRKARHARVRKKISGSTEKPRLNVYRSNQNIYAQIIDDITGNTLIAASTLDAPVKEQVSSTGNKEAAKLVGQLVAKKALEKGIENVTFDRGGYLYHGRVKELAEGAREAGLKF</sequence>
<dbReference type="Pfam" id="PF00861">
    <property type="entry name" value="Ribosomal_L18p"/>
    <property type="match status" value="1"/>
</dbReference>
<dbReference type="InterPro" id="IPR005484">
    <property type="entry name" value="Ribosomal_uL18_bac/plant/anim"/>
</dbReference>
<comment type="function">
    <text evidence="7">This is one of the proteins that bind and probably mediate the attachment of the 5S RNA into the large ribosomal subunit, where it forms part of the central protuberance.</text>
</comment>
<dbReference type="Gene3D" id="3.30.420.100">
    <property type="match status" value="1"/>
</dbReference>
<dbReference type="NCBIfam" id="TIGR00060">
    <property type="entry name" value="L18_bact"/>
    <property type="match status" value="1"/>
</dbReference>
<comment type="subunit">
    <text evidence="7">Part of the 50S ribosomal subunit; part of the 5S rRNA/L5/L18/L25 subcomplex. Contacts the 5S and 23S rRNAs.</text>
</comment>
<evidence type="ECO:0000256" key="6">
    <source>
        <dbReference type="ARBA" id="ARBA00035197"/>
    </source>
</evidence>
<dbReference type="GO" id="GO:0005840">
    <property type="term" value="C:ribosome"/>
    <property type="evidence" value="ECO:0007669"/>
    <property type="project" value="UniProtKB-KW"/>
</dbReference>
<evidence type="ECO:0000313" key="9">
    <source>
        <dbReference type="EMBL" id="MBM7561811.1"/>
    </source>
</evidence>